<evidence type="ECO:0008006" key="2">
    <source>
        <dbReference type="Google" id="ProtNLM"/>
    </source>
</evidence>
<protein>
    <recommendedName>
        <fullName evidence="2">Outer membrane efflux protein</fullName>
    </recommendedName>
</protein>
<dbReference type="InterPro" id="IPR010131">
    <property type="entry name" value="MdtP/NodT-like"/>
</dbReference>
<dbReference type="PANTHER" id="PTHR30203">
    <property type="entry name" value="OUTER MEMBRANE CATION EFFLUX PROTEIN"/>
    <property type="match status" value="1"/>
</dbReference>
<dbReference type="AlphaFoldDB" id="X0XXM2"/>
<proteinExistence type="predicted"/>
<accession>X0XXM2</accession>
<dbReference type="EMBL" id="BARS01046429">
    <property type="protein sequence ID" value="GAG29481.1"/>
    <property type="molecule type" value="Genomic_DNA"/>
</dbReference>
<feature type="non-terminal residue" evidence="1">
    <location>
        <position position="1"/>
    </location>
</feature>
<sequence length="194" mass="22057">ETALLRRLDLATSVDKINDALRKVMVAADGLGPELDLVGGLEVGSTPDTDYRRLQFHHGTYSFGLDADLPLDRKEERNVYRETLITLEQQQRRYENDTDIIKLQVRQAYRDLEQAAESHRIQKNSLDLAEKRVESTTLLLEAGRLTTRDLLESQDALLEAQNNLTAALVDHAIAKLSFFRDIGILQVKPDGMWR</sequence>
<dbReference type="GO" id="GO:0015562">
    <property type="term" value="F:efflux transmembrane transporter activity"/>
    <property type="evidence" value="ECO:0007669"/>
    <property type="project" value="InterPro"/>
</dbReference>
<name>X0XXM2_9ZZZZ</name>
<reference evidence="1" key="1">
    <citation type="journal article" date="2014" name="Front. Microbiol.">
        <title>High frequency of phylogenetically diverse reductive dehalogenase-homologous genes in deep subseafloor sedimentary metagenomes.</title>
        <authorList>
            <person name="Kawai M."/>
            <person name="Futagami T."/>
            <person name="Toyoda A."/>
            <person name="Takaki Y."/>
            <person name="Nishi S."/>
            <person name="Hori S."/>
            <person name="Arai W."/>
            <person name="Tsubouchi T."/>
            <person name="Morono Y."/>
            <person name="Uchiyama I."/>
            <person name="Ito T."/>
            <person name="Fujiyama A."/>
            <person name="Inagaki F."/>
            <person name="Takami H."/>
        </authorList>
    </citation>
    <scope>NUCLEOTIDE SEQUENCE</scope>
    <source>
        <strain evidence="1">Expedition CK06-06</strain>
    </source>
</reference>
<organism evidence="1">
    <name type="scientific">marine sediment metagenome</name>
    <dbReference type="NCBI Taxonomy" id="412755"/>
    <lineage>
        <taxon>unclassified sequences</taxon>
        <taxon>metagenomes</taxon>
        <taxon>ecological metagenomes</taxon>
    </lineage>
</organism>
<dbReference type="PANTHER" id="PTHR30203:SF33">
    <property type="entry name" value="BLR4455 PROTEIN"/>
    <property type="match status" value="1"/>
</dbReference>
<dbReference type="Gene3D" id="1.20.1600.10">
    <property type="entry name" value="Outer membrane efflux proteins (OEP)"/>
    <property type="match status" value="1"/>
</dbReference>
<dbReference type="InterPro" id="IPR003423">
    <property type="entry name" value="OMP_efflux"/>
</dbReference>
<dbReference type="Pfam" id="PF02321">
    <property type="entry name" value="OEP"/>
    <property type="match status" value="1"/>
</dbReference>
<evidence type="ECO:0000313" key="1">
    <source>
        <dbReference type="EMBL" id="GAG29481.1"/>
    </source>
</evidence>
<gene>
    <name evidence="1" type="ORF">S01H1_69893</name>
</gene>
<dbReference type="SUPFAM" id="SSF56954">
    <property type="entry name" value="Outer membrane efflux proteins (OEP)"/>
    <property type="match status" value="1"/>
</dbReference>
<comment type="caution">
    <text evidence="1">The sequence shown here is derived from an EMBL/GenBank/DDBJ whole genome shotgun (WGS) entry which is preliminary data.</text>
</comment>